<dbReference type="InterPro" id="IPR023346">
    <property type="entry name" value="Lysozyme-like_dom_sf"/>
</dbReference>
<evidence type="ECO:0000313" key="8">
    <source>
        <dbReference type="Proteomes" id="UP000038750"/>
    </source>
</evidence>
<evidence type="ECO:0000256" key="1">
    <source>
        <dbReference type="ARBA" id="ARBA00000632"/>
    </source>
</evidence>
<dbReference type="HAMAP" id="MF_04110">
    <property type="entry name" value="ENDOLYSIN_T4"/>
    <property type="match status" value="1"/>
</dbReference>
<sequence length="171" mass="18656">MTPSLRKKVLGAAAGGAVAIAGALLGGHDGFEGRQYTAYNDVVGVMTLCDGHTGNDIIQGRRYSDQQCDALLQQDLLVVKKWVDDAIQVPVGDYTRAALYSFTYNVGKTAFIHSTLLKKLNSGNIAGACDELRRWIMAGGKRWQGLVNRREIERELCLTPNLTAMKAREGK</sequence>
<dbReference type="GO" id="GO:0003796">
    <property type="term" value="F:lysozyme activity"/>
    <property type="evidence" value="ECO:0007669"/>
    <property type="project" value="UniProtKB-EC"/>
</dbReference>
<dbReference type="RefSeq" id="WP_050074742.1">
    <property type="nucleotide sequence ID" value="NZ_CABHYB010000071.1"/>
</dbReference>
<dbReference type="AlphaFoldDB" id="A0A0T9N2G8"/>
<dbReference type="STRING" id="631.CH53_294"/>
<dbReference type="PANTHER" id="PTHR38107:SF3">
    <property type="entry name" value="LYSOZYME RRRD-RELATED"/>
    <property type="match status" value="1"/>
</dbReference>
<dbReference type="EMBL" id="CPZJ01000029">
    <property type="protein sequence ID" value="CNG71144.1"/>
    <property type="molecule type" value="Genomic_DNA"/>
</dbReference>
<dbReference type="OrthoDB" id="8141296at2"/>
<evidence type="ECO:0000256" key="3">
    <source>
        <dbReference type="ARBA" id="ARBA00022638"/>
    </source>
</evidence>
<dbReference type="InterPro" id="IPR043688">
    <property type="entry name" value="SAR_endolysin-like"/>
</dbReference>
<keyword evidence="4 6" id="KW-0378">Hydrolase</keyword>
<dbReference type="InterPro" id="IPR023347">
    <property type="entry name" value="Lysozyme_dom_sf"/>
</dbReference>
<dbReference type="InterPro" id="IPR002196">
    <property type="entry name" value="Glyco_hydro_24"/>
</dbReference>
<dbReference type="GO" id="GO:0009253">
    <property type="term" value="P:peptidoglycan catabolic process"/>
    <property type="evidence" value="ECO:0007669"/>
    <property type="project" value="InterPro"/>
</dbReference>
<dbReference type="InterPro" id="IPR051018">
    <property type="entry name" value="Bacteriophage_GH24"/>
</dbReference>
<dbReference type="CDD" id="cd16900">
    <property type="entry name" value="endolysin_R21-like"/>
    <property type="match status" value="1"/>
</dbReference>
<dbReference type="SUPFAM" id="SSF53955">
    <property type="entry name" value="Lysozyme-like"/>
    <property type="match status" value="1"/>
</dbReference>
<dbReference type="PANTHER" id="PTHR38107">
    <property type="match status" value="1"/>
</dbReference>
<evidence type="ECO:0000256" key="2">
    <source>
        <dbReference type="ARBA" id="ARBA00022529"/>
    </source>
</evidence>
<comment type="catalytic activity">
    <reaction evidence="1 6">
        <text>Hydrolysis of (1-&gt;4)-beta-linkages between N-acetylmuramic acid and N-acetyl-D-glucosamine residues in a peptidoglycan and between N-acetyl-D-glucosamine residues in chitodextrins.</text>
        <dbReference type="EC" id="3.2.1.17"/>
    </reaction>
</comment>
<keyword evidence="5 6" id="KW-0326">Glycosidase</keyword>
<keyword evidence="2 6" id="KW-0929">Antimicrobial</keyword>
<evidence type="ECO:0000256" key="4">
    <source>
        <dbReference type="ARBA" id="ARBA00022801"/>
    </source>
</evidence>
<dbReference type="InterPro" id="IPR034690">
    <property type="entry name" value="Endolysin_T4_type"/>
</dbReference>
<dbReference type="HAMAP" id="MF_04136">
    <property type="entry name" value="SAR_ENDOLYSIN"/>
    <property type="match status" value="1"/>
</dbReference>
<gene>
    <name evidence="7" type="ORF">ERS008530_04481</name>
</gene>
<dbReference type="EC" id="3.2.1.17" evidence="6"/>
<dbReference type="Proteomes" id="UP000038750">
    <property type="component" value="Unassembled WGS sequence"/>
</dbReference>
<name>A0A0T9N2G8_YERIN</name>
<accession>A0A0T9N2G8</accession>
<comment type="similarity">
    <text evidence="6">Belongs to the glycosyl hydrolase 24 family.</text>
</comment>
<dbReference type="GO" id="GO:0031640">
    <property type="term" value="P:killing of cells of another organism"/>
    <property type="evidence" value="ECO:0007669"/>
    <property type="project" value="UniProtKB-KW"/>
</dbReference>
<evidence type="ECO:0000256" key="5">
    <source>
        <dbReference type="ARBA" id="ARBA00023295"/>
    </source>
</evidence>
<organism evidence="7 8">
    <name type="scientific">Yersinia intermedia</name>
    <dbReference type="NCBI Taxonomy" id="631"/>
    <lineage>
        <taxon>Bacteria</taxon>
        <taxon>Pseudomonadati</taxon>
        <taxon>Pseudomonadota</taxon>
        <taxon>Gammaproteobacteria</taxon>
        <taxon>Enterobacterales</taxon>
        <taxon>Yersiniaceae</taxon>
        <taxon>Yersinia</taxon>
    </lineage>
</organism>
<keyword evidence="3 6" id="KW-0081">Bacteriolytic enzyme</keyword>
<protein>
    <recommendedName>
        <fullName evidence="6">Lysozyme</fullName>
        <ecNumber evidence="6">3.2.1.17</ecNumber>
    </recommendedName>
</protein>
<dbReference type="Pfam" id="PF00959">
    <property type="entry name" value="Phage_lysozyme"/>
    <property type="match status" value="1"/>
</dbReference>
<evidence type="ECO:0000313" key="7">
    <source>
        <dbReference type="EMBL" id="CNG71144.1"/>
    </source>
</evidence>
<evidence type="ECO:0000256" key="6">
    <source>
        <dbReference type="RuleBase" id="RU003788"/>
    </source>
</evidence>
<dbReference type="GO" id="GO:0016998">
    <property type="term" value="P:cell wall macromolecule catabolic process"/>
    <property type="evidence" value="ECO:0007669"/>
    <property type="project" value="InterPro"/>
</dbReference>
<proteinExistence type="inferred from homology"/>
<reference evidence="7 8" key="1">
    <citation type="submission" date="2015-03" db="EMBL/GenBank/DDBJ databases">
        <authorList>
            <person name="Murphy D."/>
        </authorList>
    </citation>
    <scope>NUCLEOTIDE SEQUENCE [LARGE SCALE GENOMIC DNA]</scope>
    <source>
        <strain evidence="7 8">BR165/97</strain>
    </source>
</reference>
<dbReference type="GO" id="GO:0042742">
    <property type="term" value="P:defense response to bacterium"/>
    <property type="evidence" value="ECO:0007669"/>
    <property type="project" value="UniProtKB-KW"/>
</dbReference>
<dbReference type="Gene3D" id="1.10.530.40">
    <property type="match status" value="1"/>
</dbReference>